<feature type="compositionally biased region" description="Low complexity" evidence="5">
    <location>
        <begin position="168"/>
        <end position="188"/>
    </location>
</feature>
<evidence type="ECO:0000256" key="4">
    <source>
        <dbReference type="ARBA" id="ARBA00023136"/>
    </source>
</evidence>
<proteinExistence type="predicted"/>
<dbReference type="PANTHER" id="PTHR15549">
    <property type="entry name" value="PAIRED IMMUNOGLOBULIN-LIKE TYPE 2 RECEPTOR"/>
    <property type="match status" value="1"/>
</dbReference>
<feature type="transmembrane region" description="Helical" evidence="6">
    <location>
        <begin position="197"/>
        <end position="218"/>
    </location>
</feature>
<keyword evidence="3 6" id="KW-1133">Transmembrane helix</keyword>
<dbReference type="AlphaFoldDB" id="A0AAN8EJW3"/>
<feature type="region of interest" description="Disordered" evidence="5">
    <location>
        <begin position="149"/>
        <end position="188"/>
    </location>
</feature>
<keyword evidence="2 6" id="KW-0812">Transmembrane</keyword>
<feature type="compositionally biased region" description="Low complexity" evidence="5">
    <location>
        <begin position="149"/>
        <end position="160"/>
    </location>
</feature>
<evidence type="ECO:0000313" key="9">
    <source>
        <dbReference type="Proteomes" id="UP001316803"/>
    </source>
</evidence>
<evidence type="ECO:0000256" key="2">
    <source>
        <dbReference type="ARBA" id="ARBA00022692"/>
    </source>
</evidence>
<keyword evidence="9" id="KW-1185">Reference proteome</keyword>
<name>A0AAN8EJW3_9EURO</name>
<dbReference type="PANTHER" id="PTHR15549:SF30">
    <property type="entry name" value="MID2 DOMAIN-CONTAINING PROTEIN"/>
    <property type="match status" value="1"/>
</dbReference>
<dbReference type="EMBL" id="JAKLMC020000006">
    <property type="protein sequence ID" value="KAK5955555.1"/>
    <property type="molecule type" value="Genomic_DNA"/>
</dbReference>
<feature type="signal peptide" evidence="7">
    <location>
        <begin position="1"/>
        <end position="21"/>
    </location>
</feature>
<evidence type="ECO:0000256" key="7">
    <source>
        <dbReference type="SAM" id="SignalP"/>
    </source>
</evidence>
<organism evidence="8 9">
    <name type="scientific">Knufia fluminis</name>
    <dbReference type="NCBI Taxonomy" id="191047"/>
    <lineage>
        <taxon>Eukaryota</taxon>
        <taxon>Fungi</taxon>
        <taxon>Dikarya</taxon>
        <taxon>Ascomycota</taxon>
        <taxon>Pezizomycotina</taxon>
        <taxon>Eurotiomycetes</taxon>
        <taxon>Chaetothyriomycetidae</taxon>
        <taxon>Chaetothyriales</taxon>
        <taxon>Trichomeriaceae</taxon>
        <taxon>Knufia</taxon>
    </lineage>
</organism>
<dbReference type="GO" id="GO:0071944">
    <property type="term" value="C:cell periphery"/>
    <property type="evidence" value="ECO:0007669"/>
    <property type="project" value="UniProtKB-ARBA"/>
</dbReference>
<reference evidence="8 9" key="1">
    <citation type="submission" date="2022-12" db="EMBL/GenBank/DDBJ databases">
        <title>Genomic features and morphological characterization of a novel Knufia sp. strain isolated from spacecraft assembly facility.</title>
        <authorList>
            <person name="Teixeira M."/>
            <person name="Chander A.M."/>
            <person name="Stajich J.E."/>
            <person name="Venkateswaran K."/>
        </authorList>
    </citation>
    <scope>NUCLEOTIDE SEQUENCE [LARGE SCALE GENOMIC DNA]</scope>
    <source>
        <strain evidence="8 9">FJI-L2-BK-P2</strain>
    </source>
</reference>
<comment type="caution">
    <text evidence="8">The sequence shown here is derived from an EMBL/GenBank/DDBJ whole genome shotgun (WGS) entry which is preliminary data.</text>
</comment>
<evidence type="ECO:0000256" key="6">
    <source>
        <dbReference type="SAM" id="Phobius"/>
    </source>
</evidence>
<accession>A0AAN8EJW3</accession>
<sequence length="312" mass="33239">MIRLLTFLLPLFFALLRPASAQNDSTAAFVVPDTWAAGRTKLDRPVYQIGSTLEVQWTTTDDEYRVILCHISNLTTYSATRGSTIYTKALSDTENDGFNWTVDDQTFGLEINVFLLAFQPLDTTLPLNESAYSQYFNLTTEAISTSTTSSATIVESAPPSATAPPPSETTSPNSSPEPSSSPVAEPISSGLSSGASIGLGVGVGIGGVAIIILAYLAFVRYRKRKAEGTGGGTTTAYHPAPTAYNVHGHGTKSEMAVYEAPAVSPYQQSQYPSEMAAQTPVYSPHTDVTSSDTSSQTLFGQKHYVAELPGGR</sequence>
<feature type="region of interest" description="Disordered" evidence="5">
    <location>
        <begin position="276"/>
        <end position="296"/>
    </location>
</feature>
<evidence type="ECO:0000313" key="8">
    <source>
        <dbReference type="EMBL" id="KAK5955555.1"/>
    </source>
</evidence>
<dbReference type="Proteomes" id="UP001316803">
    <property type="component" value="Unassembled WGS sequence"/>
</dbReference>
<protein>
    <recommendedName>
        <fullName evidence="10">Mid2 domain-containing protein</fullName>
    </recommendedName>
</protein>
<evidence type="ECO:0008006" key="10">
    <source>
        <dbReference type="Google" id="ProtNLM"/>
    </source>
</evidence>
<feature type="compositionally biased region" description="Low complexity" evidence="5">
    <location>
        <begin position="286"/>
        <end position="296"/>
    </location>
</feature>
<feature type="chain" id="PRO_5043003716" description="Mid2 domain-containing protein" evidence="7">
    <location>
        <begin position="22"/>
        <end position="312"/>
    </location>
</feature>
<evidence type="ECO:0000256" key="5">
    <source>
        <dbReference type="SAM" id="MobiDB-lite"/>
    </source>
</evidence>
<keyword evidence="7" id="KW-0732">Signal</keyword>
<keyword evidence="4 6" id="KW-0472">Membrane</keyword>
<evidence type="ECO:0000256" key="3">
    <source>
        <dbReference type="ARBA" id="ARBA00022989"/>
    </source>
</evidence>
<gene>
    <name evidence="8" type="ORF">OHC33_003196</name>
</gene>
<comment type="subcellular location">
    <subcellularLocation>
        <location evidence="1">Membrane</location>
        <topology evidence="1">Single-pass membrane protein</topology>
    </subcellularLocation>
</comment>
<evidence type="ECO:0000256" key="1">
    <source>
        <dbReference type="ARBA" id="ARBA00004167"/>
    </source>
</evidence>
<dbReference type="GO" id="GO:0016020">
    <property type="term" value="C:membrane"/>
    <property type="evidence" value="ECO:0007669"/>
    <property type="project" value="UniProtKB-SubCell"/>
</dbReference>
<dbReference type="InterPro" id="IPR051694">
    <property type="entry name" value="Immunoregulatory_rcpt-like"/>
</dbReference>